<keyword evidence="1" id="KW-0812">Transmembrane</keyword>
<protein>
    <recommendedName>
        <fullName evidence="4">Membrane protein YkvI</fullName>
    </recommendedName>
</protein>
<feature type="transmembrane region" description="Helical" evidence="1">
    <location>
        <begin position="261"/>
        <end position="283"/>
    </location>
</feature>
<dbReference type="AlphaFoldDB" id="A0A846TMX5"/>
<feature type="transmembrane region" description="Helical" evidence="1">
    <location>
        <begin position="220"/>
        <end position="241"/>
    </location>
</feature>
<dbReference type="Proteomes" id="UP000587942">
    <property type="component" value="Unassembled WGS sequence"/>
</dbReference>
<feature type="transmembrane region" description="Helical" evidence="1">
    <location>
        <begin position="91"/>
        <end position="110"/>
    </location>
</feature>
<feature type="transmembrane region" description="Helical" evidence="1">
    <location>
        <begin position="33"/>
        <end position="52"/>
    </location>
</feature>
<dbReference type="PANTHER" id="PTHR37814:SF1">
    <property type="entry name" value="MEMBRANE PROTEIN"/>
    <property type="match status" value="1"/>
</dbReference>
<organism evidence="2 3">
    <name type="scientific">Mesobacillus selenatarsenatis</name>
    <dbReference type="NCBI Taxonomy" id="388741"/>
    <lineage>
        <taxon>Bacteria</taxon>
        <taxon>Bacillati</taxon>
        <taxon>Bacillota</taxon>
        <taxon>Bacilli</taxon>
        <taxon>Bacillales</taxon>
        <taxon>Bacillaceae</taxon>
        <taxon>Mesobacillus</taxon>
    </lineage>
</organism>
<feature type="transmembrane region" description="Helical" evidence="1">
    <location>
        <begin position="189"/>
        <end position="208"/>
    </location>
</feature>
<evidence type="ECO:0008006" key="4">
    <source>
        <dbReference type="Google" id="ProtNLM"/>
    </source>
</evidence>
<evidence type="ECO:0000313" key="2">
    <source>
        <dbReference type="EMBL" id="NKE05485.1"/>
    </source>
</evidence>
<evidence type="ECO:0000313" key="3">
    <source>
        <dbReference type="Proteomes" id="UP000587942"/>
    </source>
</evidence>
<feature type="transmembrane region" description="Helical" evidence="1">
    <location>
        <begin position="7"/>
        <end position="27"/>
    </location>
</feature>
<accession>A0A846TMX5</accession>
<feature type="transmembrane region" description="Helical" evidence="1">
    <location>
        <begin position="295"/>
        <end position="316"/>
    </location>
</feature>
<dbReference type="RefSeq" id="WP_167831926.1">
    <property type="nucleotide sequence ID" value="NZ_JAAVUM010000004.1"/>
</dbReference>
<feature type="transmembrane region" description="Helical" evidence="1">
    <location>
        <begin position="122"/>
        <end position="143"/>
    </location>
</feature>
<name>A0A846TMX5_9BACI</name>
<evidence type="ECO:0000256" key="1">
    <source>
        <dbReference type="SAM" id="Phobius"/>
    </source>
</evidence>
<keyword evidence="1" id="KW-0472">Membrane</keyword>
<sequence>MKTNWGAAFQIAAVYVGTVVGAGFATGREIVEFFSRFGLFGLIGVFMAGYILTYMGAKLMRIAAAIGARSYEEMNVHLFGKFFGRIINMMMLFMLLGVCAVMLSGAGAVFEEQLGLTKSLGIFVTIALSLAVMVVGLKGVFAVNTFVVPMMILFSLILFFLSVKLPGFIEQVVFIPYAEDGWKAVIGPFSYTALNLSLAQAVLVPVAAEMKDDSTVKWGGILGGIALTLILLSSHLTLIMLPGFETFEIPMAVVMKQLAAGLYWIFVLIVYGEIFTSVIGNIFGLERQIQKYIKLPSLLVVSLLFVICYFISLIDYGTLLSILYPVFGYISLIFIVLLWMKPVHVDK</sequence>
<comment type="caution">
    <text evidence="2">The sequence shown here is derived from an EMBL/GenBank/DDBJ whole genome shotgun (WGS) entry which is preliminary data.</text>
</comment>
<feature type="transmembrane region" description="Helical" evidence="1">
    <location>
        <begin position="150"/>
        <end position="169"/>
    </location>
</feature>
<feature type="transmembrane region" description="Helical" evidence="1">
    <location>
        <begin position="322"/>
        <end position="340"/>
    </location>
</feature>
<gene>
    <name evidence="2" type="ORF">GWK17_08335</name>
</gene>
<dbReference type="EMBL" id="JAAVUM010000004">
    <property type="protein sequence ID" value="NKE05485.1"/>
    <property type="molecule type" value="Genomic_DNA"/>
</dbReference>
<keyword evidence="1" id="KW-1133">Transmembrane helix</keyword>
<dbReference type="PANTHER" id="PTHR37814">
    <property type="entry name" value="CONSERVED MEMBRANE PROTEIN"/>
    <property type="match status" value="1"/>
</dbReference>
<reference evidence="2 3" key="1">
    <citation type="submission" date="2020-03" db="EMBL/GenBank/DDBJ databases">
        <authorList>
            <person name="Sun Q."/>
        </authorList>
    </citation>
    <scope>NUCLEOTIDE SEQUENCE [LARGE SCALE GENOMIC DNA]</scope>
    <source>
        <strain evidence="2 3">KACC 21451</strain>
    </source>
</reference>
<proteinExistence type="predicted"/>
<dbReference type="InterPro" id="IPR038728">
    <property type="entry name" value="YkvI-like"/>
</dbReference>